<dbReference type="RefSeq" id="WP_338177087.1">
    <property type="nucleotide sequence ID" value="NZ_JAEKNQ010000020.1"/>
</dbReference>
<proteinExistence type="inferred from homology"/>
<evidence type="ECO:0000256" key="1">
    <source>
        <dbReference type="PROSITE-ProRule" id="PRU00285"/>
    </source>
</evidence>
<dbReference type="PROSITE" id="PS01031">
    <property type="entry name" value="SHSP"/>
    <property type="match status" value="1"/>
</dbReference>
<evidence type="ECO:0000313" key="6">
    <source>
        <dbReference type="Proteomes" id="UP000620075"/>
    </source>
</evidence>
<dbReference type="InterPro" id="IPR002068">
    <property type="entry name" value="A-crystallin/Hsp20_dom"/>
</dbReference>
<protein>
    <submittedName>
        <fullName evidence="5">Hsp20/alpha crystallin family protein</fullName>
    </submittedName>
</protein>
<dbReference type="EMBL" id="JAEKNQ010000020">
    <property type="protein sequence ID" value="MBJ7602516.1"/>
    <property type="molecule type" value="Genomic_DNA"/>
</dbReference>
<comment type="caution">
    <text evidence="5">The sequence shown here is derived from an EMBL/GenBank/DDBJ whole genome shotgun (WGS) entry which is preliminary data.</text>
</comment>
<dbReference type="Gene3D" id="2.60.40.790">
    <property type="match status" value="1"/>
</dbReference>
<feature type="domain" description="SHSP" evidence="4">
    <location>
        <begin position="28"/>
        <end position="138"/>
    </location>
</feature>
<dbReference type="PANTHER" id="PTHR11527">
    <property type="entry name" value="HEAT-SHOCK PROTEIN 20 FAMILY MEMBER"/>
    <property type="match status" value="1"/>
</dbReference>
<dbReference type="InterPro" id="IPR008978">
    <property type="entry name" value="HSP20-like_chaperone"/>
</dbReference>
<gene>
    <name evidence="5" type="ORF">JF888_04885</name>
</gene>
<dbReference type="SUPFAM" id="SSF49764">
    <property type="entry name" value="HSP20-like chaperones"/>
    <property type="match status" value="1"/>
</dbReference>
<evidence type="ECO:0000313" key="5">
    <source>
        <dbReference type="EMBL" id="MBJ7602516.1"/>
    </source>
</evidence>
<evidence type="ECO:0000256" key="3">
    <source>
        <dbReference type="SAM" id="MobiDB-lite"/>
    </source>
</evidence>
<comment type="similarity">
    <text evidence="1 2">Belongs to the small heat shock protein (HSP20) family.</text>
</comment>
<accession>A0A934K6C6</accession>
<evidence type="ECO:0000259" key="4">
    <source>
        <dbReference type="PROSITE" id="PS01031"/>
    </source>
</evidence>
<dbReference type="Pfam" id="PF00011">
    <property type="entry name" value="HSP20"/>
    <property type="match status" value="1"/>
</dbReference>
<sequence>MADSRFSDYRTDPLVREMLRVIGQGGQAQRSAQSMPINVWEEGGMLVLEAAMPGLRPEEVEVLCAENTLTIQAEVTIPDRDYLHQELPGTRYFRQIAMPADCLLEETAAQVEHGLLTLRVPKARRRHPERVRIQVNRAGEPARPKRPVRARKATELAEES</sequence>
<name>A0A934K6C6_9BACT</name>
<feature type="region of interest" description="Disordered" evidence="3">
    <location>
        <begin position="131"/>
        <end position="160"/>
    </location>
</feature>
<dbReference type="Proteomes" id="UP000620075">
    <property type="component" value="Unassembled WGS sequence"/>
</dbReference>
<evidence type="ECO:0000256" key="2">
    <source>
        <dbReference type="RuleBase" id="RU003616"/>
    </source>
</evidence>
<organism evidence="5 6">
    <name type="scientific">Candidatus Dormiibacter inghamiae</name>
    <dbReference type="NCBI Taxonomy" id="3127013"/>
    <lineage>
        <taxon>Bacteria</taxon>
        <taxon>Bacillati</taxon>
        <taxon>Candidatus Dormiibacterota</taxon>
        <taxon>Candidatus Dormibacteria</taxon>
        <taxon>Candidatus Dormibacterales</taxon>
        <taxon>Candidatus Dormibacteraceae</taxon>
        <taxon>Candidatus Dormiibacter</taxon>
    </lineage>
</organism>
<dbReference type="InterPro" id="IPR031107">
    <property type="entry name" value="Small_HSP"/>
</dbReference>
<reference evidence="5 6" key="1">
    <citation type="submission" date="2020-10" db="EMBL/GenBank/DDBJ databases">
        <title>Ca. Dormibacterota MAGs.</title>
        <authorList>
            <person name="Montgomery K."/>
        </authorList>
    </citation>
    <scope>NUCLEOTIDE SEQUENCE [LARGE SCALE GENOMIC DNA]</scope>
    <source>
        <strain evidence="5">SC8811_S16_3</strain>
    </source>
</reference>
<dbReference type="AlphaFoldDB" id="A0A934K6C6"/>
<dbReference type="CDD" id="cd06464">
    <property type="entry name" value="ACD_sHsps-like"/>
    <property type="match status" value="1"/>
</dbReference>